<evidence type="ECO:0000313" key="2">
    <source>
        <dbReference type="Proteomes" id="UP000322918"/>
    </source>
</evidence>
<keyword evidence="1" id="KW-0489">Methyltransferase</keyword>
<dbReference type="GO" id="GO:0008168">
    <property type="term" value="F:methyltransferase activity"/>
    <property type="evidence" value="ECO:0007669"/>
    <property type="project" value="UniProtKB-KW"/>
</dbReference>
<dbReference type="NCBIfam" id="TIGR04325">
    <property type="entry name" value="MTase_LIC12133"/>
    <property type="match status" value="1"/>
</dbReference>
<gene>
    <name evidence="1" type="ORF">F1649_05475</name>
</gene>
<dbReference type="GO" id="GO:0032259">
    <property type="term" value="P:methylation"/>
    <property type="evidence" value="ECO:0007669"/>
    <property type="project" value="UniProtKB-KW"/>
</dbReference>
<dbReference type="EMBL" id="VWNE01000007">
    <property type="protein sequence ID" value="KAA8484626.1"/>
    <property type="molecule type" value="Genomic_DNA"/>
</dbReference>
<sequence>MSLFGKLKKKPKEKYGWFGDYATWEEAAAHGEGFAKSNILEKTKAALLKVKNGEAVYERDSVLFDKKEYPFPLISFLLHSAFENGAPLNILDFGGSLGSTYFQVKEFLSNQVCSSWNVVEQAHYVECGKEYFEDGLLRFFHSIEECNAKYKTDLMILSGVIQYLPEPHTFLEELVGLGYKYIIIDRTAFIDRGKDRLTIQNVWPSVYEASYPAWFFNEYDFLKHFNERYTLEAEFSTYVQGESIIQIDGVPAGYDKGFYLKKH</sequence>
<reference evidence="1 2" key="1">
    <citation type="submission" date="2019-09" db="EMBL/GenBank/DDBJ databases">
        <title>Pararcticibacter amylolyticus gen. nov., sp. nov., isolated from a rottenly hemp rope, and reclassification of Pedobacter tournemirensis as Pararcticibacter tournemirensis comb. nov.</title>
        <authorList>
            <person name="Cai Y."/>
        </authorList>
    </citation>
    <scope>NUCLEOTIDE SEQUENCE [LARGE SCALE GENOMIC DNA]</scope>
    <source>
        <strain evidence="1 2">TF5-37.2-LB10</strain>
    </source>
</reference>
<name>A0A5M9HCE7_9SPHI</name>
<dbReference type="EC" id="2.1.1.-" evidence="1"/>
<accession>A0A5M9HCE7</accession>
<protein>
    <submittedName>
        <fullName evidence="1">Methyltransferase, TIGR04325 family</fullName>
        <ecNumber evidence="1">2.1.1.-</ecNumber>
    </submittedName>
</protein>
<proteinExistence type="predicted"/>
<keyword evidence="1" id="KW-0808">Transferase</keyword>
<keyword evidence="2" id="KW-1185">Reference proteome</keyword>
<dbReference type="Proteomes" id="UP000322918">
    <property type="component" value="Unassembled WGS sequence"/>
</dbReference>
<dbReference type="OrthoDB" id="118271at2"/>
<evidence type="ECO:0000313" key="1">
    <source>
        <dbReference type="EMBL" id="KAA8484626.1"/>
    </source>
</evidence>
<dbReference type="AlphaFoldDB" id="A0A5M9HCE7"/>
<comment type="caution">
    <text evidence="1">The sequence shown here is derived from an EMBL/GenBank/DDBJ whole genome shotgun (WGS) entry which is preliminary data.</text>
</comment>
<dbReference type="InterPro" id="IPR027612">
    <property type="entry name" value="Put_MTase_LIC12133"/>
</dbReference>
<organism evidence="1 2">
    <name type="scientific">Arcticibacter tournemirensis</name>
    <dbReference type="NCBI Taxonomy" id="699437"/>
    <lineage>
        <taxon>Bacteria</taxon>
        <taxon>Pseudomonadati</taxon>
        <taxon>Bacteroidota</taxon>
        <taxon>Sphingobacteriia</taxon>
        <taxon>Sphingobacteriales</taxon>
        <taxon>Sphingobacteriaceae</taxon>
        <taxon>Arcticibacter</taxon>
    </lineage>
</organism>
<dbReference type="RefSeq" id="WP_141816923.1">
    <property type="nucleotide sequence ID" value="NZ_VFPL01000002.1"/>
</dbReference>